<gene>
    <name evidence="3" type="ORF">DSTB1V02_LOCUS11332</name>
</gene>
<feature type="transmembrane region" description="Helical" evidence="2">
    <location>
        <begin position="148"/>
        <end position="174"/>
    </location>
</feature>
<feature type="transmembrane region" description="Helical" evidence="2">
    <location>
        <begin position="27"/>
        <end position="49"/>
    </location>
</feature>
<feature type="compositionally biased region" description="Basic and acidic residues" evidence="1">
    <location>
        <begin position="226"/>
        <end position="240"/>
    </location>
</feature>
<dbReference type="InterPro" id="IPR031720">
    <property type="entry name" value="DUF4728"/>
</dbReference>
<dbReference type="EMBL" id="LR903157">
    <property type="protein sequence ID" value="CAD7251569.1"/>
    <property type="molecule type" value="Genomic_DNA"/>
</dbReference>
<dbReference type="Pfam" id="PF15860">
    <property type="entry name" value="DUF4728"/>
    <property type="match status" value="1"/>
</dbReference>
<accession>A0A7R9ACM3</accession>
<evidence type="ECO:0000256" key="2">
    <source>
        <dbReference type="SAM" id="Phobius"/>
    </source>
</evidence>
<evidence type="ECO:0000313" key="4">
    <source>
        <dbReference type="Proteomes" id="UP000677054"/>
    </source>
</evidence>
<reference evidence="3" key="1">
    <citation type="submission" date="2020-11" db="EMBL/GenBank/DDBJ databases">
        <authorList>
            <person name="Tran Van P."/>
        </authorList>
    </citation>
    <scope>NUCLEOTIDE SEQUENCE</scope>
</reference>
<feature type="region of interest" description="Disordered" evidence="1">
    <location>
        <begin position="216"/>
        <end position="240"/>
    </location>
</feature>
<sequence>MKKCKEMEVPTVKGCCFGCLSNREGSIAIAVFQLVSNCSFFFLSLNFLFEAIPNPLHEPPLSMDDWHQRIPCETQQGPIRLIYFTEEPFVEQMNTFLKLLPAERRALVFALSSLTTIIVASLLIHGIRKGKKQKCLMKMFQNKRKLMIPWLGFAFVVLLVGGVSAIVTILSMISENTENSLLVCVFLLCIVIYSVGVHIFLVVYSYFKELGSQAQHGPAHTQRSSKRSEEIEIHVSEDAD</sequence>
<keyword evidence="2" id="KW-0472">Membrane</keyword>
<proteinExistence type="predicted"/>
<name>A0A7R9ACM3_9CRUS</name>
<dbReference type="PANTHER" id="PTHR36694:SF11">
    <property type="entry name" value="LP21121P-RELATED"/>
    <property type="match status" value="1"/>
</dbReference>
<dbReference type="AlphaFoldDB" id="A0A7R9ACM3"/>
<dbReference type="EMBL" id="CAJPEV010003640">
    <property type="protein sequence ID" value="CAG0900224.1"/>
    <property type="molecule type" value="Genomic_DNA"/>
</dbReference>
<feature type="transmembrane region" description="Helical" evidence="2">
    <location>
        <begin position="106"/>
        <end position="127"/>
    </location>
</feature>
<evidence type="ECO:0000256" key="1">
    <source>
        <dbReference type="SAM" id="MobiDB-lite"/>
    </source>
</evidence>
<evidence type="ECO:0000313" key="3">
    <source>
        <dbReference type="EMBL" id="CAD7251569.1"/>
    </source>
</evidence>
<organism evidence="3">
    <name type="scientific">Darwinula stevensoni</name>
    <dbReference type="NCBI Taxonomy" id="69355"/>
    <lineage>
        <taxon>Eukaryota</taxon>
        <taxon>Metazoa</taxon>
        <taxon>Ecdysozoa</taxon>
        <taxon>Arthropoda</taxon>
        <taxon>Crustacea</taxon>
        <taxon>Oligostraca</taxon>
        <taxon>Ostracoda</taxon>
        <taxon>Podocopa</taxon>
        <taxon>Podocopida</taxon>
        <taxon>Darwinulocopina</taxon>
        <taxon>Darwinuloidea</taxon>
        <taxon>Darwinulidae</taxon>
        <taxon>Darwinula</taxon>
    </lineage>
</organism>
<protein>
    <submittedName>
        <fullName evidence="3">Uncharacterized protein</fullName>
    </submittedName>
</protein>
<feature type="transmembrane region" description="Helical" evidence="2">
    <location>
        <begin position="180"/>
        <end position="207"/>
    </location>
</feature>
<dbReference type="PANTHER" id="PTHR36694">
    <property type="entry name" value="PASIFLORA 1, ISOFORM A-RELATED"/>
    <property type="match status" value="1"/>
</dbReference>
<keyword evidence="4" id="KW-1185">Reference proteome</keyword>
<dbReference type="Proteomes" id="UP000677054">
    <property type="component" value="Unassembled WGS sequence"/>
</dbReference>
<keyword evidence="2" id="KW-0812">Transmembrane</keyword>
<keyword evidence="2" id="KW-1133">Transmembrane helix</keyword>